<evidence type="ECO:0000313" key="4">
    <source>
        <dbReference type="Proteomes" id="UP000224740"/>
    </source>
</evidence>
<dbReference type="GO" id="GO:0004519">
    <property type="term" value="F:endonuclease activity"/>
    <property type="evidence" value="ECO:0007669"/>
    <property type="project" value="UniProtKB-KW"/>
</dbReference>
<dbReference type="PANTHER" id="PTHR14859">
    <property type="entry name" value="CALCOFLUOR WHITE HYPERSENSITIVE PROTEIN PRECURSOR"/>
    <property type="match status" value="1"/>
</dbReference>
<dbReference type="Proteomes" id="UP000264693">
    <property type="component" value="Chromosome"/>
</dbReference>
<dbReference type="GO" id="GO:0006506">
    <property type="term" value="P:GPI anchor biosynthetic process"/>
    <property type="evidence" value="ECO:0007669"/>
    <property type="project" value="TreeGrafter"/>
</dbReference>
<dbReference type="KEGG" id="amar:AMRN_1051"/>
<keyword evidence="2" id="KW-0540">Nuclease</keyword>
<evidence type="ECO:0000313" key="3">
    <source>
        <dbReference type="EMBL" id="PHO14802.1"/>
    </source>
</evidence>
<dbReference type="GO" id="GO:0004527">
    <property type="term" value="F:exonuclease activity"/>
    <property type="evidence" value="ECO:0007669"/>
    <property type="project" value="UniProtKB-KW"/>
</dbReference>
<accession>A0A347TJM4</accession>
<dbReference type="InterPro" id="IPR005135">
    <property type="entry name" value="Endo/exonuclease/phosphatase"/>
</dbReference>
<organism evidence="2 5">
    <name type="scientific">Malaciobacter marinus</name>
    <dbReference type="NCBI Taxonomy" id="505249"/>
    <lineage>
        <taxon>Bacteria</taxon>
        <taxon>Pseudomonadati</taxon>
        <taxon>Campylobacterota</taxon>
        <taxon>Epsilonproteobacteria</taxon>
        <taxon>Campylobacterales</taxon>
        <taxon>Arcobacteraceae</taxon>
        <taxon>Malaciobacter</taxon>
    </lineage>
</organism>
<dbReference type="PANTHER" id="PTHR14859:SF15">
    <property type="entry name" value="ENDONUCLEASE_EXONUCLEASE_PHOSPHATASE DOMAIN-CONTAINING PROTEIN"/>
    <property type="match status" value="1"/>
</dbReference>
<reference evidence="2 5" key="3">
    <citation type="submission" date="2018-08" db="EMBL/GenBank/DDBJ databases">
        <title>Complete genome of the Arcobacter marinus type strain JCM 15502.</title>
        <authorList>
            <person name="Miller W.G."/>
            <person name="Yee E."/>
            <person name="Huynh S."/>
            <person name="Parker C.T."/>
        </authorList>
    </citation>
    <scope>NUCLEOTIDE SEQUENCE [LARGE SCALE GENOMIC DNA]</scope>
    <source>
        <strain evidence="2 5">JCM 15502</strain>
    </source>
</reference>
<name>A0A347TJM4_9BACT</name>
<gene>
    <name evidence="2" type="ORF">AMRN_1051</name>
    <name evidence="3" type="ORF">CPH92_10250</name>
</gene>
<dbReference type="AlphaFoldDB" id="A0A347TJM4"/>
<keyword evidence="2" id="KW-0255">Endonuclease</keyword>
<dbReference type="RefSeq" id="WP_099311622.1">
    <property type="nucleotide sequence ID" value="NZ_CP032101.1"/>
</dbReference>
<evidence type="ECO:0000259" key="1">
    <source>
        <dbReference type="Pfam" id="PF03372"/>
    </source>
</evidence>
<protein>
    <submittedName>
        <fullName evidence="2 3">Endonuclease</fullName>
    </submittedName>
</protein>
<evidence type="ECO:0000313" key="2">
    <source>
        <dbReference type="EMBL" id="AXX86802.1"/>
    </source>
</evidence>
<evidence type="ECO:0000313" key="5">
    <source>
        <dbReference type="Proteomes" id="UP000264693"/>
    </source>
</evidence>
<dbReference type="GO" id="GO:0016020">
    <property type="term" value="C:membrane"/>
    <property type="evidence" value="ECO:0007669"/>
    <property type="project" value="GOC"/>
</dbReference>
<reference evidence="4" key="1">
    <citation type="submission" date="2017-09" db="EMBL/GenBank/DDBJ databases">
        <title>Arcobacter canalis sp. nov., a new species isolated from a water canal contaminated with urban sewage.</title>
        <authorList>
            <person name="Perez-Cataluna A."/>
            <person name="Salas-Masso N."/>
            <person name="Figueras M.J."/>
        </authorList>
    </citation>
    <scope>NUCLEOTIDE SEQUENCE [LARGE SCALE GENOMIC DNA]</scope>
    <source>
        <strain evidence="4">CECT 7727</strain>
    </source>
</reference>
<feature type="domain" description="Endonuclease/exonuclease/phosphatase" evidence="1">
    <location>
        <begin position="31"/>
        <end position="293"/>
    </location>
</feature>
<sequence>MNIKVGTFNLFQYAKPPYSWYVKKDKFEIKQWEEKNSFIKKQLKQMNCDIVAFQEVFSYEALEELTKQLGFKYFKVVDTAKTDKKNDKVFISTTVALASKYEINKLSTIEVKEEVLEKLNIKQPFYFSRLPIKANICINNTDVLIYVFHLKSNRLNEYEYKFNEDDTINLKVKKSIYAMNNLNATSLKQRLAEAYHLALDISNSLKHQKKVVALGDLNDRQNSLVIDILTNKALLDIDLFSKDYDIKNKKEYFLYDSYGKALKKTKIKEATSYYKAVGNILDYIFVSKNIDVLEYMLFNNHLLKNKDGSLLQSDHAQVVATLKL</sequence>
<dbReference type="Pfam" id="PF03372">
    <property type="entry name" value="Exo_endo_phos"/>
    <property type="match status" value="1"/>
</dbReference>
<proteinExistence type="predicted"/>
<dbReference type="InterPro" id="IPR051916">
    <property type="entry name" value="GPI-anchor_lipid_remodeler"/>
</dbReference>
<dbReference type="EMBL" id="CP032101">
    <property type="protein sequence ID" value="AXX86802.1"/>
    <property type="molecule type" value="Genomic_DNA"/>
</dbReference>
<reference evidence="3" key="2">
    <citation type="submission" date="2017-09" db="EMBL/GenBank/DDBJ databases">
        <authorList>
            <person name="Perez-Cataluna A."/>
            <person name="Figueras M.J."/>
            <person name="Salas-Masso N."/>
        </authorList>
    </citation>
    <scope>NUCLEOTIDE SEQUENCE</scope>
    <source>
        <strain evidence="3">CECT 7727</strain>
    </source>
</reference>
<keyword evidence="2" id="KW-0269">Exonuclease</keyword>
<dbReference type="EMBL" id="NXAO01000047">
    <property type="protein sequence ID" value="PHO14802.1"/>
    <property type="molecule type" value="Genomic_DNA"/>
</dbReference>
<dbReference type="Gene3D" id="3.60.10.10">
    <property type="entry name" value="Endonuclease/exonuclease/phosphatase"/>
    <property type="match status" value="1"/>
</dbReference>
<keyword evidence="4" id="KW-1185">Reference proteome</keyword>
<dbReference type="SUPFAM" id="SSF56219">
    <property type="entry name" value="DNase I-like"/>
    <property type="match status" value="1"/>
</dbReference>
<dbReference type="InterPro" id="IPR036691">
    <property type="entry name" value="Endo/exonu/phosph_ase_sf"/>
</dbReference>
<dbReference type="Proteomes" id="UP000224740">
    <property type="component" value="Unassembled WGS sequence"/>
</dbReference>
<keyword evidence="2" id="KW-0378">Hydrolase</keyword>